<dbReference type="InterPro" id="IPR050204">
    <property type="entry name" value="AraC_XylS_family_regulators"/>
</dbReference>
<dbReference type="PANTHER" id="PTHR46796">
    <property type="entry name" value="HTH-TYPE TRANSCRIPTIONAL ACTIVATOR RHAS-RELATED"/>
    <property type="match status" value="1"/>
</dbReference>
<dbReference type="InterPro" id="IPR009057">
    <property type="entry name" value="Homeodomain-like_sf"/>
</dbReference>
<dbReference type="RefSeq" id="WP_337321662.1">
    <property type="nucleotide sequence ID" value="NZ_JBBDGN010000017.1"/>
</dbReference>
<accession>A0ABU8LNG6</accession>
<sequence>RATSMGENAGTLHLGEAAMATLRRRLVTLSEHRLKVVDDFAVYADLASLFSDIGRMAGNGSSASSSPDRSRRTVRLEVARAVWVLRQDPAKPWSVRALASEVSLSESQLTRLFREELGIGPAAFLWNVRIDRMAEHLVENHLSVAEASRETGWSSRSAASRAFKRRYGISPVEFARERAERLLIPE</sequence>
<feature type="domain" description="HTH araC/xylS-type" evidence="4">
    <location>
        <begin position="79"/>
        <end position="177"/>
    </location>
</feature>
<evidence type="ECO:0000259" key="4">
    <source>
        <dbReference type="PROSITE" id="PS01124"/>
    </source>
</evidence>
<keyword evidence="3" id="KW-0804">Transcription</keyword>
<evidence type="ECO:0000256" key="2">
    <source>
        <dbReference type="ARBA" id="ARBA00023125"/>
    </source>
</evidence>
<dbReference type="Gene3D" id="1.10.10.60">
    <property type="entry name" value="Homeodomain-like"/>
    <property type="match status" value="1"/>
</dbReference>
<dbReference type="PANTHER" id="PTHR46796:SF13">
    <property type="entry name" value="HTH-TYPE TRANSCRIPTIONAL ACTIVATOR RHAS"/>
    <property type="match status" value="1"/>
</dbReference>
<organism evidence="5 6">
    <name type="scientific">Microbacterium istanbulense</name>
    <dbReference type="NCBI Taxonomy" id="3122049"/>
    <lineage>
        <taxon>Bacteria</taxon>
        <taxon>Bacillati</taxon>
        <taxon>Actinomycetota</taxon>
        <taxon>Actinomycetes</taxon>
        <taxon>Micrococcales</taxon>
        <taxon>Microbacteriaceae</taxon>
        <taxon>Microbacterium</taxon>
    </lineage>
</organism>
<dbReference type="Proteomes" id="UP001366085">
    <property type="component" value="Unassembled WGS sequence"/>
</dbReference>
<comment type="caution">
    <text evidence="5">The sequence shown here is derived from an EMBL/GenBank/DDBJ whole genome shotgun (WGS) entry which is preliminary data.</text>
</comment>
<name>A0ABU8LNG6_9MICO</name>
<dbReference type="Pfam" id="PF12833">
    <property type="entry name" value="HTH_18"/>
    <property type="match status" value="1"/>
</dbReference>
<keyword evidence="6" id="KW-1185">Reference proteome</keyword>
<evidence type="ECO:0000256" key="3">
    <source>
        <dbReference type="ARBA" id="ARBA00023163"/>
    </source>
</evidence>
<protein>
    <submittedName>
        <fullName evidence="5">AraC family transcriptional regulator</fullName>
    </submittedName>
</protein>
<gene>
    <name evidence="5" type="ORF">WDU93_13855</name>
</gene>
<evidence type="ECO:0000313" key="6">
    <source>
        <dbReference type="Proteomes" id="UP001366085"/>
    </source>
</evidence>
<dbReference type="SMART" id="SM00342">
    <property type="entry name" value="HTH_ARAC"/>
    <property type="match status" value="1"/>
</dbReference>
<proteinExistence type="predicted"/>
<dbReference type="SUPFAM" id="SSF46689">
    <property type="entry name" value="Homeodomain-like"/>
    <property type="match status" value="2"/>
</dbReference>
<dbReference type="PROSITE" id="PS01124">
    <property type="entry name" value="HTH_ARAC_FAMILY_2"/>
    <property type="match status" value="1"/>
</dbReference>
<evidence type="ECO:0000313" key="5">
    <source>
        <dbReference type="EMBL" id="MEJ1092768.1"/>
    </source>
</evidence>
<dbReference type="EMBL" id="JBBDGN010000017">
    <property type="protein sequence ID" value="MEJ1092768.1"/>
    <property type="molecule type" value="Genomic_DNA"/>
</dbReference>
<reference evidence="5 6" key="1">
    <citation type="submission" date="2024-02" db="EMBL/GenBank/DDBJ databases">
        <authorList>
            <person name="Saticioglu I.B."/>
        </authorList>
    </citation>
    <scope>NUCLEOTIDE SEQUENCE [LARGE SCALE GENOMIC DNA]</scope>
    <source>
        <strain evidence="5 6">Mu-43</strain>
    </source>
</reference>
<keyword evidence="1" id="KW-0805">Transcription regulation</keyword>
<feature type="non-terminal residue" evidence="5">
    <location>
        <position position="1"/>
    </location>
</feature>
<keyword evidence="2" id="KW-0238">DNA-binding</keyword>
<evidence type="ECO:0000256" key="1">
    <source>
        <dbReference type="ARBA" id="ARBA00023015"/>
    </source>
</evidence>
<dbReference type="InterPro" id="IPR018060">
    <property type="entry name" value="HTH_AraC"/>
</dbReference>